<dbReference type="Proteomes" id="UP000012249">
    <property type="component" value="Unassembled WGS sequence"/>
</dbReference>
<proteinExistence type="predicted"/>
<evidence type="ECO:0000313" key="4">
    <source>
        <dbReference type="Proteomes" id="UP000012249"/>
    </source>
</evidence>
<gene>
    <name evidence="3" type="ORF">LEP1GSC043_0083</name>
</gene>
<dbReference type="Gene3D" id="3.30.420.10">
    <property type="entry name" value="Ribonuclease H-like superfamily/Ribonuclease H"/>
    <property type="match status" value="1"/>
</dbReference>
<name>N1UAE6_9LEPT</name>
<dbReference type="InterPro" id="IPR038717">
    <property type="entry name" value="Tc1-like_DDE_dom"/>
</dbReference>
<dbReference type="GO" id="GO:0003676">
    <property type="term" value="F:nucleic acid binding"/>
    <property type="evidence" value="ECO:0007669"/>
    <property type="project" value="InterPro"/>
</dbReference>
<dbReference type="NCBIfam" id="NF033545">
    <property type="entry name" value="transpos_IS630"/>
    <property type="match status" value="1"/>
</dbReference>
<comment type="caution">
    <text evidence="3">The sequence shown here is derived from an EMBL/GenBank/DDBJ whole genome shotgun (WGS) entry which is preliminary data.</text>
</comment>
<dbReference type="EMBL" id="AHMI02000257">
    <property type="protein sequence ID" value="EMY13055.1"/>
    <property type="molecule type" value="Genomic_DNA"/>
</dbReference>
<accession>N1UAE6</accession>
<evidence type="ECO:0000259" key="1">
    <source>
        <dbReference type="Pfam" id="PF13358"/>
    </source>
</evidence>
<keyword evidence="3" id="KW-0540">Nuclease</keyword>
<feature type="domain" description="Winged helix-turn helix" evidence="2">
    <location>
        <begin position="5"/>
        <end position="50"/>
    </location>
</feature>
<evidence type="ECO:0000313" key="3">
    <source>
        <dbReference type="EMBL" id="EMY13055.1"/>
    </source>
</evidence>
<dbReference type="InterPro" id="IPR036397">
    <property type="entry name" value="RNaseH_sf"/>
</dbReference>
<sequence length="240" mass="27629">MVSGLILKEFRIKIGLTAISDLLHSLNITPQKPLRLVYQRDPEAIKEWTKVKYPLIRKKAKRIGAEINFIDETGIRSDSTVGKALGKKGSKVVLKDVGVRSKVNAISAVNISGAFWYQTYIGKFTSAEFVKLLKDFMKYRKRKYFLFWIGHPTHKAKEVKEFLKLLNGKLEFYFLPGYSPDLNPDEFVWNHLKTNLLPQRFLGSNDTILKAVRECLDTIKDNTKLVRSFFFAKSVSYLCD</sequence>
<dbReference type="AlphaFoldDB" id="N1UAE6"/>
<keyword evidence="3" id="KW-0255">Endonuclease</keyword>
<evidence type="ECO:0000259" key="2">
    <source>
        <dbReference type="Pfam" id="PF13592"/>
    </source>
</evidence>
<dbReference type="InterPro" id="IPR047655">
    <property type="entry name" value="Transpos_IS630-like"/>
</dbReference>
<dbReference type="Pfam" id="PF13592">
    <property type="entry name" value="HTH_33"/>
    <property type="match status" value="1"/>
</dbReference>
<reference evidence="3 4" key="1">
    <citation type="submission" date="2013-02" db="EMBL/GenBank/DDBJ databases">
        <authorList>
            <person name="Harkins D.M."/>
            <person name="Durkin A.S."/>
            <person name="Brinkac L.M."/>
            <person name="Haft D.H."/>
            <person name="Selengut J.D."/>
            <person name="Sanka R."/>
            <person name="DePew J."/>
            <person name="Purushe J."/>
            <person name="Haake D.A."/>
            <person name="Matsunaga J."/>
            <person name="Vinetz J.M."/>
            <person name="Sutton G.G."/>
            <person name="Nierman W.C."/>
            <person name="Fouts D.E."/>
        </authorList>
    </citation>
    <scope>NUCLEOTIDE SEQUENCE [LARGE SCALE GENOMIC DNA]</scope>
    <source>
        <strain evidence="3 4">Ecochallenge</strain>
    </source>
</reference>
<protein>
    <submittedName>
        <fullName evidence="3">DDE family endonuclease</fullName>
    </submittedName>
</protein>
<organism evidence="3 4">
    <name type="scientific">Leptospira weilii str. Ecochallenge</name>
    <dbReference type="NCBI Taxonomy" id="1049986"/>
    <lineage>
        <taxon>Bacteria</taxon>
        <taxon>Pseudomonadati</taxon>
        <taxon>Spirochaetota</taxon>
        <taxon>Spirochaetia</taxon>
        <taxon>Leptospirales</taxon>
        <taxon>Leptospiraceae</taxon>
        <taxon>Leptospira</taxon>
    </lineage>
</organism>
<keyword evidence="3" id="KW-0378">Hydrolase</keyword>
<dbReference type="Pfam" id="PF13358">
    <property type="entry name" value="DDE_3"/>
    <property type="match status" value="1"/>
</dbReference>
<dbReference type="GO" id="GO:0004519">
    <property type="term" value="F:endonuclease activity"/>
    <property type="evidence" value="ECO:0007669"/>
    <property type="project" value="UniProtKB-KW"/>
</dbReference>
<feature type="domain" description="Tc1-like transposase DDE" evidence="1">
    <location>
        <begin position="67"/>
        <end position="207"/>
    </location>
</feature>
<dbReference type="InterPro" id="IPR025959">
    <property type="entry name" value="Winged_HTH_dom"/>
</dbReference>